<keyword evidence="2" id="KW-1185">Reference proteome</keyword>
<organism evidence="1 2">
    <name type="scientific">Laodelphax striatellus</name>
    <name type="common">Small brown planthopper</name>
    <name type="synonym">Delphax striatella</name>
    <dbReference type="NCBI Taxonomy" id="195883"/>
    <lineage>
        <taxon>Eukaryota</taxon>
        <taxon>Metazoa</taxon>
        <taxon>Ecdysozoa</taxon>
        <taxon>Arthropoda</taxon>
        <taxon>Hexapoda</taxon>
        <taxon>Insecta</taxon>
        <taxon>Pterygota</taxon>
        <taxon>Neoptera</taxon>
        <taxon>Paraneoptera</taxon>
        <taxon>Hemiptera</taxon>
        <taxon>Auchenorrhyncha</taxon>
        <taxon>Fulgoroidea</taxon>
        <taxon>Delphacidae</taxon>
        <taxon>Criomorphinae</taxon>
        <taxon>Laodelphax</taxon>
    </lineage>
</organism>
<protein>
    <submittedName>
        <fullName evidence="1">Uncharacterized protein</fullName>
    </submittedName>
</protein>
<dbReference type="EMBL" id="QKKF02013879">
    <property type="protein sequence ID" value="RZF42887.1"/>
    <property type="molecule type" value="Genomic_DNA"/>
</dbReference>
<evidence type="ECO:0000313" key="2">
    <source>
        <dbReference type="Proteomes" id="UP000291343"/>
    </source>
</evidence>
<dbReference type="AlphaFoldDB" id="A0A482XB13"/>
<comment type="caution">
    <text evidence="1">The sequence shown here is derived from an EMBL/GenBank/DDBJ whole genome shotgun (WGS) entry which is preliminary data.</text>
</comment>
<accession>A0A482XB13</accession>
<dbReference type="OrthoDB" id="424012at2759"/>
<gene>
    <name evidence="1" type="ORF">LSTR_LSTR015480</name>
</gene>
<name>A0A482XB13_LAOST</name>
<dbReference type="Proteomes" id="UP000291343">
    <property type="component" value="Unassembled WGS sequence"/>
</dbReference>
<sequence length="92" mass="9891">MFLQLNQIVTQTEGKSPYNAATAGSMTDLSSLYSSPSMPNISLGRPPAVTATQDGQQRLMTSSSQEGQRLAPVSEAEVVIKKIFVIYSLAVR</sequence>
<dbReference type="InParanoid" id="A0A482XB13"/>
<proteinExistence type="predicted"/>
<evidence type="ECO:0000313" key="1">
    <source>
        <dbReference type="EMBL" id="RZF42887.1"/>
    </source>
</evidence>
<reference evidence="1 2" key="1">
    <citation type="journal article" date="2017" name="Gigascience">
        <title>Genome sequence of the small brown planthopper, Laodelphax striatellus.</title>
        <authorList>
            <person name="Zhu J."/>
            <person name="Jiang F."/>
            <person name="Wang X."/>
            <person name="Yang P."/>
            <person name="Bao Y."/>
            <person name="Zhao W."/>
            <person name="Wang W."/>
            <person name="Lu H."/>
            <person name="Wang Q."/>
            <person name="Cui N."/>
            <person name="Li J."/>
            <person name="Chen X."/>
            <person name="Luo L."/>
            <person name="Yu J."/>
            <person name="Kang L."/>
            <person name="Cui F."/>
        </authorList>
    </citation>
    <scope>NUCLEOTIDE SEQUENCE [LARGE SCALE GENOMIC DNA]</scope>
    <source>
        <strain evidence="1">Lst14</strain>
    </source>
</reference>